<evidence type="ECO:0000313" key="2">
    <source>
        <dbReference type="Proteomes" id="UP000076587"/>
    </source>
</evidence>
<protein>
    <submittedName>
        <fullName evidence="1">Uncharacterized protein</fullName>
    </submittedName>
</protein>
<accession>A0A167G0C3</accession>
<dbReference type="AlphaFoldDB" id="A0A167G0C3"/>
<reference evidence="1 2" key="1">
    <citation type="submission" date="2013-07" db="EMBL/GenBank/DDBJ databases">
        <title>Comparative Genomic and Metabolomic Analysis of Twelve Strains of Pseudoalteromonas luteoviolacea.</title>
        <authorList>
            <person name="Vynne N.G."/>
            <person name="Mansson M."/>
            <person name="Gram L."/>
        </authorList>
    </citation>
    <scope>NUCLEOTIDE SEQUENCE [LARGE SCALE GENOMIC DNA]</scope>
    <source>
        <strain evidence="1 2">NCIMB 1942</strain>
    </source>
</reference>
<name>A0A167G0C3_9GAMM</name>
<dbReference type="EMBL" id="AUXT01000082">
    <property type="protein sequence ID" value="KZN53563.1"/>
    <property type="molecule type" value="Genomic_DNA"/>
</dbReference>
<comment type="caution">
    <text evidence="1">The sequence shown here is derived from an EMBL/GenBank/DDBJ whole genome shotgun (WGS) entry which is preliminary data.</text>
</comment>
<proteinExistence type="predicted"/>
<dbReference type="Proteomes" id="UP000076587">
    <property type="component" value="Unassembled WGS sequence"/>
</dbReference>
<gene>
    <name evidence="1" type="ORF">N482_24860</name>
</gene>
<sequence>MPKAMIRSPEIDLNNSNNAVGGEELIMPAYTWCCGAWDLPSVEVVSRIKLGRN</sequence>
<evidence type="ECO:0000313" key="1">
    <source>
        <dbReference type="EMBL" id="KZN53563.1"/>
    </source>
</evidence>
<organism evidence="1 2">
    <name type="scientific">Pseudoalteromonas luteoviolacea NCIMB 1942</name>
    <dbReference type="NCBI Taxonomy" id="1365253"/>
    <lineage>
        <taxon>Bacteria</taxon>
        <taxon>Pseudomonadati</taxon>
        <taxon>Pseudomonadota</taxon>
        <taxon>Gammaproteobacteria</taxon>
        <taxon>Alteromonadales</taxon>
        <taxon>Pseudoalteromonadaceae</taxon>
        <taxon>Pseudoalteromonas</taxon>
    </lineage>
</organism>
<dbReference type="PATRIC" id="fig|1365253.3.peg.1170"/>